<reference evidence="1 2" key="1">
    <citation type="submission" date="2018-06" db="EMBL/GenBank/DDBJ databases">
        <title>Genomic Encyclopedia of Archaeal and Bacterial Type Strains, Phase II (KMG-II): from individual species to whole genera.</title>
        <authorList>
            <person name="Goeker M."/>
        </authorList>
    </citation>
    <scope>NUCLEOTIDE SEQUENCE [LARGE SCALE GENOMIC DNA]</scope>
    <source>
        <strain evidence="1 2">DSM 24464</strain>
    </source>
</reference>
<evidence type="ECO:0008006" key="3">
    <source>
        <dbReference type="Google" id="ProtNLM"/>
    </source>
</evidence>
<gene>
    <name evidence="1" type="ORF">LY08_02416</name>
</gene>
<dbReference type="AlphaFoldDB" id="A0A327R9K7"/>
<dbReference type="PROSITE" id="PS51257">
    <property type="entry name" value="PROKAR_LIPOPROTEIN"/>
    <property type="match status" value="1"/>
</dbReference>
<name>A0A327R9K7_9FLAO</name>
<dbReference type="EMBL" id="QLLO01000009">
    <property type="protein sequence ID" value="RAJ12163.1"/>
    <property type="molecule type" value="Genomic_DNA"/>
</dbReference>
<protein>
    <recommendedName>
        <fullName evidence="3">Lipoprotein</fullName>
    </recommendedName>
</protein>
<proteinExistence type="predicted"/>
<evidence type="ECO:0000313" key="1">
    <source>
        <dbReference type="EMBL" id="RAJ12163.1"/>
    </source>
</evidence>
<dbReference type="RefSeq" id="WP_111660684.1">
    <property type="nucleotide sequence ID" value="NZ_QLLO01000009.1"/>
</dbReference>
<dbReference type="Proteomes" id="UP000248703">
    <property type="component" value="Unassembled WGS sequence"/>
</dbReference>
<comment type="caution">
    <text evidence="1">The sequence shown here is derived from an EMBL/GenBank/DDBJ whole genome shotgun (WGS) entry which is preliminary data.</text>
</comment>
<accession>A0A327R9K7</accession>
<evidence type="ECO:0000313" key="2">
    <source>
        <dbReference type="Proteomes" id="UP000248703"/>
    </source>
</evidence>
<sequence>MKTIFKLILVTVGLIFIQSCWPEAREINRQYQIKNNSTVELQIRFFNTFDDTFFDINILENEIYNGDVLTYTTGNDQWFEDNGSFPRRAYFDCDSLKIIFSNSKFITYDYTSGLWDSSAFSLPLNRHPLRHGNYSEVQKEVFQFIITEYDFNNATPCDGDCLE</sequence>
<organism evidence="1 2">
    <name type="scientific">Olleya aquimaris</name>
    <dbReference type="NCBI Taxonomy" id="639310"/>
    <lineage>
        <taxon>Bacteria</taxon>
        <taxon>Pseudomonadati</taxon>
        <taxon>Bacteroidota</taxon>
        <taxon>Flavobacteriia</taxon>
        <taxon>Flavobacteriales</taxon>
        <taxon>Flavobacteriaceae</taxon>
    </lineage>
</organism>
<keyword evidence="2" id="KW-1185">Reference proteome</keyword>